<dbReference type="PANTHER" id="PTHR43004:SF19">
    <property type="entry name" value="BINDING MONOOXYGENASE, PUTATIVE (JCVI)-RELATED"/>
    <property type="match status" value="1"/>
</dbReference>
<dbReference type="InterPro" id="IPR050641">
    <property type="entry name" value="RIFMO-like"/>
</dbReference>
<dbReference type="Pfam" id="PF01494">
    <property type="entry name" value="FAD_binding_3"/>
    <property type="match status" value="1"/>
</dbReference>
<dbReference type="SUPFAM" id="SSF51905">
    <property type="entry name" value="FAD/NAD(P)-binding domain"/>
    <property type="match status" value="1"/>
</dbReference>
<dbReference type="Proteomes" id="UP000603227">
    <property type="component" value="Unassembled WGS sequence"/>
</dbReference>
<proteinExistence type="predicted"/>
<dbReference type="EMBL" id="BNAT01000042">
    <property type="protein sequence ID" value="GHE55353.1"/>
    <property type="molecule type" value="Genomic_DNA"/>
</dbReference>
<dbReference type="GO" id="GO:0071949">
    <property type="term" value="F:FAD binding"/>
    <property type="evidence" value="ECO:0007669"/>
    <property type="project" value="InterPro"/>
</dbReference>
<keyword evidence="7" id="KW-1185">Reference proteome</keyword>
<evidence type="ECO:0000256" key="2">
    <source>
        <dbReference type="ARBA" id="ARBA00022630"/>
    </source>
</evidence>
<feature type="region of interest" description="Disordered" evidence="4">
    <location>
        <begin position="403"/>
        <end position="437"/>
    </location>
</feature>
<sequence>MTVTDLPVLVVGGGLTGLAAGALLSRHGLPVRVVDRRPQLSRHPRARGLHPGAMEVMRVLGLEETIRSTPSAVALAHNDTVITTTSLAGRELASLRAPYFMGGRRELGGLSPTGWCQCHQAEVEPILRGRARELGARVDHGIEMTDFHQDGERVVVTLKSVDDGAEETLSVGHLIAADGARSGVRERLGIPFDGTGPFGRFANIHFRADLTAPLGDRRFIMAYVFNERVRGGLMPLDNAENWLLHLIVDPDDGEELPSAEQCRAFVRAAAGIPDLAVEILGVAPWEASARIAGRFREGRVLLAGDAAHVMPPTGSFGANTGILEMHNLAWKLAAVHAGQASEALLDTYEAERRPAAAATVEQAVLRNRDRRRLADAPESAPDQRIVPDPVVWFGACYGPGEGSWAARPDGRPGTRAPHVPWPAPDPETRSAPGPRSAGGSVLDLFGLRFVLLTGTGPAATGWHAAAGRLPVDVHRLPDAAACAAYGIATDGAVLVRPDGYVAWRSRTAVPDPVTAVEQALAAVLRP</sequence>
<dbReference type="Gene3D" id="3.50.50.60">
    <property type="entry name" value="FAD/NAD(P)-binding domain"/>
    <property type="match status" value="1"/>
</dbReference>
<dbReference type="Gene3D" id="3.40.30.120">
    <property type="match status" value="1"/>
</dbReference>
<dbReference type="GO" id="GO:0016709">
    <property type="term" value="F:oxidoreductase activity, acting on paired donors, with incorporation or reduction of molecular oxygen, NAD(P)H as one donor, and incorporation of one atom of oxygen"/>
    <property type="evidence" value="ECO:0007669"/>
    <property type="project" value="UniProtKB-ARBA"/>
</dbReference>
<gene>
    <name evidence="6" type="ORF">GCM10017771_77810</name>
</gene>
<reference evidence="6" key="2">
    <citation type="submission" date="2020-09" db="EMBL/GenBank/DDBJ databases">
        <authorList>
            <person name="Sun Q."/>
            <person name="Zhou Y."/>
        </authorList>
    </citation>
    <scope>NUCLEOTIDE SEQUENCE</scope>
    <source>
        <strain evidence="6">CGMCC 4.7403</strain>
    </source>
</reference>
<evidence type="ECO:0000256" key="1">
    <source>
        <dbReference type="ARBA" id="ARBA00001974"/>
    </source>
</evidence>
<dbReference type="InterPro" id="IPR002938">
    <property type="entry name" value="FAD-bd"/>
</dbReference>
<dbReference type="Gene3D" id="3.30.9.10">
    <property type="entry name" value="D-Amino Acid Oxidase, subunit A, domain 2"/>
    <property type="match status" value="1"/>
</dbReference>
<dbReference type="PANTHER" id="PTHR43004">
    <property type="entry name" value="TRK SYSTEM POTASSIUM UPTAKE PROTEIN"/>
    <property type="match status" value="1"/>
</dbReference>
<evidence type="ECO:0000256" key="4">
    <source>
        <dbReference type="SAM" id="MobiDB-lite"/>
    </source>
</evidence>
<organism evidence="6 7">
    <name type="scientific">Streptomyces capitiformicae</name>
    <dbReference type="NCBI Taxonomy" id="2014920"/>
    <lineage>
        <taxon>Bacteria</taxon>
        <taxon>Bacillati</taxon>
        <taxon>Actinomycetota</taxon>
        <taxon>Actinomycetes</taxon>
        <taxon>Kitasatosporales</taxon>
        <taxon>Streptomycetaceae</taxon>
        <taxon>Streptomyces</taxon>
    </lineage>
</organism>
<dbReference type="AlphaFoldDB" id="A0A918ZJT8"/>
<keyword evidence="3" id="KW-0274">FAD</keyword>
<dbReference type="PRINTS" id="PR00420">
    <property type="entry name" value="RNGMNOXGNASE"/>
</dbReference>
<reference evidence="6" key="1">
    <citation type="journal article" date="2014" name="Int. J. Syst. Evol. Microbiol.">
        <title>Complete genome sequence of Corynebacterium casei LMG S-19264T (=DSM 44701T), isolated from a smear-ripened cheese.</title>
        <authorList>
            <consortium name="US DOE Joint Genome Institute (JGI-PGF)"/>
            <person name="Walter F."/>
            <person name="Albersmeier A."/>
            <person name="Kalinowski J."/>
            <person name="Ruckert C."/>
        </authorList>
    </citation>
    <scope>NUCLEOTIDE SEQUENCE</scope>
    <source>
        <strain evidence="6">CGMCC 4.7403</strain>
    </source>
</reference>
<protein>
    <submittedName>
        <fullName evidence="6">FAD-dependent oxidoreductase</fullName>
    </submittedName>
</protein>
<dbReference type="InterPro" id="IPR036188">
    <property type="entry name" value="FAD/NAD-bd_sf"/>
</dbReference>
<comment type="caution">
    <text evidence="6">The sequence shown here is derived from an EMBL/GenBank/DDBJ whole genome shotgun (WGS) entry which is preliminary data.</text>
</comment>
<accession>A0A918ZJT8</accession>
<dbReference type="RefSeq" id="WP_189787155.1">
    <property type="nucleotide sequence ID" value="NZ_BNAT01000042.1"/>
</dbReference>
<keyword evidence="2" id="KW-0285">Flavoprotein</keyword>
<name>A0A918ZJT8_9ACTN</name>
<evidence type="ECO:0000313" key="6">
    <source>
        <dbReference type="EMBL" id="GHE55353.1"/>
    </source>
</evidence>
<dbReference type="Pfam" id="PF21274">
    <property type="entry name" value="Rng_hyd_C"/>
    <property type="match status" value="1"/>
</dbReference>
<evidence type="ECO:0000313" key="7">
    <source>
        <dbReference type="Proteomes" id="UP000603227"/>
    </source>
</evidence>
<comment type="cofactor">
    <cofactor evidence="1">
        <name>FAD</name>
        <dbReference type="ChEBI" id="CHEBI:57692"/>
    </cofactor>
</comment>
<evidence type="ECO:0000259" key="5">
    <source>
        <dbReference type="Pfam" id="PF01494"/>
    </source>
</evidence>
<evidence type="ECO:0000256" key="3">
    <source>
        <dbReference type="ARBA" id="ARBA00022827"/>
    </source>
</evidence>
<feature type="domain" description="FAD-binding" evidence="5">
    <location>
        <begin position="6"/>
        <end position="362"/>
    </location>
</feature>